<sequence length="441" mass="47222">MPHARWLIFLPVALFALFAPQPAEASQVGLLVRGYQIDQIPPTKSDIAYPMCGSSVEPFINATWDYEQNLFGECGWDSFMLHYTGFIQIPEHDTIEFWVASDDGGTVKIGTDEFGVWQDQGCSATETGLIDIAAGTQPLDAWFYENGGGTCFMLAWNIDNTGWAIVQPEFFTSEPLPTPSTTTLEPSTTTTEMPVSTTTTSIYQPTTTAVSQTTTALPQTTSSIPLPLPQPVAEVVVTTSEPATTTTQELLPETTLTTSPQTTSPIIPATTIVLLPSVSVSSAPETTTSIYTPPETGEPLTQAQFVEALTALSEATPDEVAQIVDTILDSEVTSDQAEQLVAAVEVLSAITGDQAQQLFEQIEPAQLSESMAAVISESMNDPAVPNEVKEAFEETLNIFGNDGFSAYVPLGSNVNVAVRRTIIAGTTILVAMPSPAPSRRI</sequence>
<name>A0A6J5NKA2_9CAUD</name>
<organism evidence="2">
    <name type="scientific">uncultured Caudovirales phage</name>
    <dbReference type="NCBI Taxonomy" id="2100421"/>
    <lineage>
        <taxon>Viruses</taxon>
        <taxon>Duplodnaviria</taxon>
        <taxon>Heunggongvirae</taxon>
        <taxon>Uroviricota</taxon>
        <taxon>Caudoviricetes</taxon>
        <taxon>Peduoviridae</taxon>
        <taxon>Maltschvirus</taxon>
        <taxon>Maltschvirus maltsch</taxon>
    </lineage>
</organism>
<protein>
    <submittedName>
        <fullName evidence="2">PA14 domain containing protein</fullName>
    </submittedName>
</protein>
<evidence type="ECO:0000256" key="1">
    <source>
        <dbReference type="SAM" id="MobiDB-lite"/>
    </source>
</evidence>
<accession>A0A6J5NKA2</accession>
<proteinExistence type="predicted"/>
<reference evidence="2" key="1">
    <citation type="submission" date="2020-04" db="EMBL/GenBank/DDBJ databases">
        <authorList>
            <person name="Chiriac C."/>
            <person name="Salcher M."/>
            <person name="Ghai R."/>
            <person name="Kavagutti S V."/>
        </authorList>
    </citation>
    <scope>NUCLEOTIDE SEQUENCE</scope>
</reference>
<dbReference type="EMBL" id="LR796663">
    <property type="protein sequence ID" value="CAB4157298.1"/>
    <property type="molecule type" value="Genomic_DNA"/>
</dbReference>
<dbReference type="SUPFAM" id="SSF56988">
    <property type="entry name" value="Anthrax protective antigen"/>
    <property type="match status" value="1"/>
</dbReference>
<feature type="region of interest" description="Disordered" evidence="1">
    <location>
        <begin position="174"/>
        <end position="198"/>
    </location>
</feature>
<evidence type="ECO:0000313" key="2">
    <source>
        <dbReference type="EMBL" id="CAB4157298.1"/>
    </source>
</evidence>
<gene>
    <name evidence="2" type="ORF">UFOVP691_16</name>
</gene>